<dbReference type="Pfam" id="PF13462">
    <property type="entry name" value="Thioredoxin_4"/>
    <property type="match status" value="1"/>
</dbReference>
<dbReference type="RefSeq" id="WP_071875679.1">
    <property type="nucleotide sequence ID" value="NZ_JBHSHF010000011.1"/>
</dbReference>
<dbReference type="InterPro" id="IPR036249">
    <property type="entry name" value="Thioredoxin-like_sf"/>
</dbReference>
<protein>
    <submittedName>
        <fullName evidence="2">Bifunctional disulfide isomerase/thiol-disulfide oxidase</fullName>
    </submittedName>
</protein>
<gene>
    <name evidence="2" type="ORF">RU93_GL001240</name>
</gene>
<dbReference type="OrthoDB" id="117402at2"/>
<dbReference type="InterPro" id="IPR012336">
    <property type="entry name" value="Thioredoxin-like_fold"/>
</dbReference>
<evidence type="ECO:0000259" key="1">
    <source>
        <dbReference type="Pfam" id="PF13462"/>
    </source>
</evidence>
<sequence length="170" mass="19229">MDTSSINAQKVDHTTGILIGEATPKQLIEFQNVRCPYCKKWFEQSFDELQEAVKAGKVQRVIKLFDKEKESLQRGNVMHRFITKNDGVKALKELAKIYETQNQWGALSLEEVATFAKEQLGLTEQTDAATTEHVIHEAQAASIQFVPTLLLDDHIFDESITTETLASYLN</sequence>
<proteinExistence type="predicted"/>
<keyword evidence="3" id="KW-1185">Reference proteome</keyword>
<dbReference type="SUPFAM" id="SSF52833">
    <property type="entry name" value="Thioredoxin-like"/>
    <property type="match status" value="1"/>
</dbReference>
<evidence type="ECO:0000313" key="2">
    <source>
        <dbReference type="EMBL" id="OJG09078.1"/>
    </source>
</evidence>
<dbReference type="CDD" id="cd02972">
    <property type="entry name" value="DsbA_family"/>
    <property type="match status" value="1"/>
</dbReference>
<name>A0A1L8QNI9_9ENTE</name>
<dbReference type="GO" id="GO:0016853">
    <property type="term" value="F:isomerase activity"/>
    <property type="evidence" value="ECO:0007669"/>
    <property type="project" value="UniProtKB-KW"/>
</dbReference>
<dbReference type="STRING" id="328396.RU93_GL001240"/>
<feature type="domain" description="Thioredoxin-like fold" evidence="1">
    <location>
        <begin position="15"/>
        <end position="169"/>
    </location>
</feature>
<dbReference type="AlphaFoldDB" id="A0A1L8QNI9"/>
<evidence type="ECO:0000313" key="3">
    <source>
        <dbReference type="Proteomes" id="UP000182149"/>
    </source>
</evidence>
<dbReference type="EMBL" id="JXKD01000021">
    <property type="protein sequence ID" value="OJG09078.1"/>
    <property type="molecule type" value="Genomic_DNA"/>
</dbReference>
<organism evidence="2 3">
    <name type="scientific">Enterococcus aquimarinus</name>
    <dbReference type="NCBI Taxonomy" id="328396"/>
    <lineage>
        <taxon>Bacteria</taxon>
        <taxon>Bacillati</taxon>
        <taxon>Bacillota</taxon>
        <taxon>Bacilli</taxon>
        <taxon>Lactobacillales</taxon>
        <taxon>Enterococcaceae</taxon>
        <taxon>Enterococcus</taxon>
    </lineage>
</organism>
<keyword evidence="2" id="KW-0413">Isomerase</keyword>
<accession>A0A1L8QNI9</accession>
<dbReference type="Proteomes" id="UP000182149">
    <property type="component" value="Unassembled WGS sequence"/>
</dbReference>
<reference evidence="2 3" key="1">
    <citation type="submission" date="2014-12" db="EMBL/GenBank/DDBJ databases">
        <title>Draft genome sequences of 29 type strains of Enterococci.</title>
        <authorList>
            <person name="Zhong Z."/>
            <person name="Sun Z."/>
            <person name="Liu W."/>
            <person name="Zhang W."/>
            <person name="Zhang H."/>
        </authorList>
    </citation>
    <scope>NUCLEOTIDE SEQUENCE [LARGE SCALE GENOMIC DNA]</scope>
    <source>
        <strain evidence="2 3">DSM 17690</strain>
    </source>
</reference>
<dbReference type="Gene3D" id="3.40.30.10">
    <property type="entry name" value="Glutaredoxin"/>
    <property type="match status" value="1"/>
</dbReference>
<dbReference type="Gene3D" id="1.10.1200.90">
    <property type="entry name" value="DsbA-like domain"/>
    <property type="match status" value="1"/>
</dbReference>
<comment type="caution">
    <text evidence="2">The sequence shown here is derived from an EMBL/GenBank/DDBJ whole genome shotgun (WGS) entry which is preliminary data.</text>
</comment>